<evidence type="ECO:0000313" key="4">
    <source>
        <dbReference type="Proteomes" id="UP000799776"/>
    </source>
</evidence>
<sequence length="742" mass="83797">MDIAVAAVTAPVAILPSVGVILGITGLFNLLVLLCTGFISYAQLALELPPIENLHCPGRCPVPVVCGPCPPTVATAGPSNFTFLAACFDDDHHPAVFGVKHVRDLMLTPDPLNYLFRSGRVFAGRLFGEHGDEPLVDPEYLQVNTTAVDIARKRYKKLLTVWHVDKTWRTGLDTLQHQIATQIITTAWQRVEDDLNREVRTRESRVRVLRTRFPSIYSGFGETGHVRGSKAQNVEGKEDSTTEHFNDEHFNDEHFNAFNAERYNAEHFDAEDSNAEDSDAEDPYTESDSSTPAESSMAAPRNRRTVEQNLREFAALQENAVKPPPTPPLEARGQFIPQRLTRTQMVAFTALVLSLFVLVLGVIFFRGEPFIHIHNVGINVPEHRPISLRMKPAKDGPMTVPTDPKLRLSNNLARIEQVDPLPSAKSMATLAKRISAQVKRIESLQDWAMRSQWIGPQAMRIALSLNKAADNLWNLTSELQSYDRIYSTTVSALHMYLDEITGSIQLAFELEARGYEAWDPENAFELEDSIVSKRLDPFIRWLLDFLLEWTDVPSAAPSWKRATERMRPASCRFVENIKDAMGILMAEIEMRQEALLRAIDSHQPRWWWSTSSVVSSAQRLGVLRARLDEAEATLFKLGELLDFGREFEREAMVHSMDLIRARKELLALLNSCSGDGASCRGPRLNLSYEDKTYFIGCLLMELVWRDDAATGEGRAETMRWWRQSRPSNDGRRSEDINDGERR</sequence>
<feature type="region of interest" description="Disordered" evidence="1">
    <location>
        <begin position="222"/>
        <end position="245"/>
    </location>
</feature>
<organism evidence="3 4">
    <name type="scientific">Saccharata proteae CBS 121410</name>
    <dbReference type="NCBI Taxonomy" id="1314787"/>
    <lineage>
        <taxon>Eukaryota</taxon>
        <taxon>Fungi</taxon>
        <taxon>Dikarya</taxon>
        <taxon>Ascomycota</taxon>
        <taxon>Pezizomycotina</taxon>
        <taxon>Dothideomycetes</taxon>
        <taxon>Dothideomycetes incertae sedis</taxon>
        <taxon>Botryosphaeriales</taxon>
        <taxon>Saccharataceae</taxon>
        <taxon>Saccharata</taxon>
    </lineage>
</organism>
<protein>
    <submittedName>
        <fullName evidence="3">Uncharacterized protein</fullName>
    </submittedName>
</protein>
<reference evidence="3" key="1">
    <citation type="journal article" date="2020" name="Stud. Mycol.">
        <title>101 Dothideomycetes genomes: a test case for predicting lifestyles and emergence of pathogens.</title>
        <authorList>
            <person name="Haridas S."/>
            <person name="Albert R."/>
            <person name="Binder M."/>
            <person name="Bloem J."/>
            <person name="Labutti K."/>
            <person name="Salamov A."/>
            <person name="Andreopoulos B."/>
            <person name="Baker S."/>
            <person name="Barry K."/>
            <person name="Bills G."/>
            <person name="Bluhm B."/>
            <person name="Cannon C."/>
            <person name="Castanera R."/>
            <person name="Culley D."/>
            <person name="Daum C."/>
            <person name="Ezra D."/>
            <person name="Gonzalez J."/>
            <person name="Henrissat B."/>
            <person name="Kuo A."/>
            <person name="Liang C."/>
            <person name="Lipzen A."/>
            <person name="Lutzoni F."/>
            <person name="Magnuson J."/>
            <person name="Mondo S."/>
            <person name="Nolan M."/>
            <person name="Ohm R."/>
            <person name="Pangilinan J."/>
            <person name="Park H.-J."/>
            <person name="Ramirez L."/>
            <person name="Alfaro M."/>
            <person name="Sun H."/>
            <person name="Tritt A."/>
            <person name="Yoshinaga Y."/>
            <person name="Zwiers L.-H."/>
            <person name="Turgeon B."/>
            <person name="Goodwin S."/>
            <person name="Spatafora J."/>
            <person name="Crous P."/>
            <person name="Grigoriev I."/>
        </authorList>
    </citation>
    <scope>NUCLEOTIDE SEQUENCE</scope>
    <source>
        <strain evidence="3">CBS 121410</strain>
    </source>
</reference>
<evidence type="ECO:0000313" key="3">
    <source>
        <dbReference type="EMBL" id="KAF2085062.1"/>
    </source>
</evidence>
<gene>
    <name evidence="3" type="ORF">K490DRAFT_59048</name>
</gene>
<dbReference type="Proteomes" id="UP000799776">
    <property type="component" value="Unassembled WGS sequence"/>
</dbReference>
<name>A0A9P4HR12_9PEZI</name>
<feature type="compositionally biased region" description="Basic and acidic residues" evidence="1">
    <location>
        <begin position="235"/>
        <end position="245"/>
    </location>
</feature>
<feature type="transmembrane region" description="Helical" evidence="2">
    <location>
        <begin position="345"/>
        <end position="365"/>
    </location>
</feature>
<dbReference type="EMBL" id="ML978734">
    <property type="protein sequence ID" value="KAF2085062.1"/>
    <property type="molecule type" value="Genomic_DNA"/>
</dbReference>
<keyword evidence="2" id="KW-1133">Transmembrane helix</keyword>
<feature type="transmembrane region" description="Helical" evidence="2">
    <location>
        <begin position="20"/>
        <end position="42"/>
    </location>
</feature>
<feature type="compositionally biased region" description="Basic and acidic residues" evidence="1">
    <location>
        <begin position="728"/>
        <end position="742"/>
    </location>
</feature>
<evidence type="ECO:0000256" key="1">
    <source>
        <dbReference type="SAM" id="MobiDB-lite"/>
    </source>
</evidence>
<evidence type="ECO:0000256" key="2">
    <source>
        <dbReference type="SAM" id="Phobius"/>
    </source>
</evidence>
<feature type="region of interest" description="Disordered" evidence="1">
    <location>
        <begin position="270"/>
        <end position="303"/>
    </location>
</feature>
<feature type="compositionally biased region" description="Acidic residues" evidence="1">
    <location>
        <begin position="271"/>
        <end position="285"/>
    </location>
</feature>
<keyword evidence="2" id="KW-0812">Transmembrane</keyword>
<keyword evidence="4" id="KW-1185">Reference proteome</keyword>
<feature type="region of interest" description="Disordered" evidence="1">
    <location>
        <begin position="721"/>
        <end position="742"/>
    </location>
</feature>
<accession>A0A9P4HR12</accession>
<comment type="caution">
    <text evidence="3">The sequence shown here is derived from an EMBL/GenBank/DDBJ whole genome shotgun (WGS) entry which is preliminary data.</text>
</comment>
<proteinExistence type="predicted"/>
<dbReference type="AlphaFoldDB" id="A0A9P4HR12"/>
<keyword evidence="2" id="KW-0472">Membrane</keyword>